<dbReference type="FunFam" id="1.20.5.710:FF:000008">
    <property type="entry name" value="50S ribosomal protein L7/L12"/>
    <property type="match status" value="1"/>
</dbReference>
<feature type="domain" description="Large ribosomal subunit protein bL12 C-terminal" evidence="5">
    <location>
        <begin position="57"/>
        <end position="123"/>
    </location>
</feature>
<evidence type="ECO:0000259" key="6">
    <source>
        <dbReference type="Pfam" id="PF16320"/>
    </source>
</evidence>
<sequence length="123" mass="12652">MTKEEIMEAIENMTVLELSELVKAMEEKFGVSAAAPVAVAAAGGAAGGAAAEEKTEFNVMLTAVGDKKINVIKAVREATGLGLKEAKALVDGAPAAVKENAPKAEAEELKKKLEEAGATVELK</sequence>
<keyword evidence="2 4" id="KW-0689">Ribosomal protein</keyword>
<evidence type="ECO:0000256" key="1">
    <source>
        <dbReference type="ARBA" id="ARBA00007197"/>
    </source>
</evidence>
<dbReference type="PANTHER" id="PTHR45987:SF4">
    <property type="entry name" value="LARGE RIBOSOMAL SUBUNIT PROTEIN BL12M"/>
    <property type="match status" value="1"/>
</dbReference>
<gene>
    <name evidence="4 7" type="primary">rplL</name>
    <name evidence="7" type="ORF">HF878_02040</name>
</gene>
<dbReference type="Gene3D" id="1.20.5.710">
    <property type="entry name" value="Single helix bin"/>
    <property type="match status" value="1"/>
</dbReference>
<comment type="subunit">
    <text evidence="4">Homodimer. Part of the ribosomal stalk of the 50S ribosomal subunit. Forms a multimeric L10(L12)X complex, where L10 forms an elongated spine to which 2 to 4 L12 dimers bind in a sequential fashion. Binds GTP-bound translation factors.</text>
</comment>
<comment type="caution">
    <text evidence="7">The sequence shown here is derived from an EMBL/GenBank/DDBJ whole genome shotgun (WGS) entry which is preliminary data.</text>
</comment>
<dbReference type="Pfam" id="PF00542">
    <property type="entry name" value="Ribosomal_L12"/>
    <property type="match status" value="1"/>
</dbReference>
<dbReference type="SUPFAM" id="SSF54736">
    <property type="entry name" value="ClpS-like"/>
    <property type="match status" value="1"/>
</dbReference>
<comment type="function">
    <text evidence="4">Forms part of the ribosomal stalk which helps the ribosome interact with GTP-bound translation factors. Is thus essential for accurate translation.</text>
</comment>
<dbReference type="InterPro" id="IPR014719">
    <property type="entry name" value="Ribosomal_bL12_C/ClpS-like"/>
</dbReference>
<dbReference type="GO" id="GO:0003729">
    <property type="term" value="F:mRNA binding"/>
    <property type="evidence" value="ECO:0007669"/>
    <property type="project" value="TreeGrafter"/>
</dbReference>
<keyword evidence="3 4" id="KW-0687">Ribonucleoprotein</keyword>
<dbReference type="InterPro" id="IPR036235">
    <property type="entry name" value="Ribosomal_bL12_oligo_N_sf"/>
</dbReference>
<comment type="similarity">
    <text evidence="1 4">Belongs to the bacterial ribosomal protein bL12 family.</text>
</comment>
<dbReference type="InterPro" id="IPR013823">
    <property type="entry name" value="Ribosomal_bL12_C"/>
</dbReference>
<dbReference type="NCBIfam" id="TIGR00855">
    <property type="entry name" value="L12"/>
    <property type="match status" value="1"/>
</dbReference>
<dbReference type="EMBL" id="JABAFA010000002">
    <property type="protein sequence ID" value="NMD98268.1"/>
    <property type="molecule type" value="Genomic_DNA"/>
</dbReference>
<protein>
    <recommendedName>
        <fullName evidence="4">Large ribosomal subunit protein bL12</fullName>
    </recommendedName>
</protein>
<dbReference type="GO" id="GO:0006412">
    <property type="term" value="P:translation"/>
    <property type="evidence" value="ECO:0007669"/>
    <property type="project" value="UniProtKB-UniRule"/>
</dbReference>
<dbReference type="RefSeq" id="WP_019541813.1">
    <property type="nucleotide sequence ID" value="NZ_DBGAXS010000130.1"/>
</dbReference>
<evidence type="ECO:0000313" key="7">
    <source>
        <dbReference type="EMBL" id="NMD98268.1"/>
    </source>
</evidence>
<dbReference type="GO" id="GO:0003735">
    <property type="term" value="F:structural constituent of ribosome"/>
    <property type="evidence" value="ECO:0007669"/>
    <property type="project" value="InterPro"/>
</dbReference>
<proteinExistence type="inferred from homology"/>
<dbReference type="InterPro" id="IPR000206">
    <property type="entry name" value="Ribosomal_bL12"/>
</dbReference>
<dbReference type="GO" id="GO:0022625">
    <property type="term" value="C:cytosolic large ribosomal subunit"/>
    <property type="evidence" value="ECO:0007669"/>
    <property type="project" value="TreeGrafter"/>
</dbReference>
<name>A0A848B521_9FIRM</name>
<dbReference type="CDD" id="cd00387">
    <property type="entry name" value="Ribosomal_L7_L12"/>
    <property type="match status" value="1"/>
</dbReference>
<dbReference type="SUPFAM" id="SSF48300">
    <property type="entry name" value="Ribosomal protein L7/12, oligomerisation (N-terminal) domain"/>
    <property type="match status" value="1"/>
</dbReference>
<keyword evidence="8" id="KW-1185">Reference proteome</keyword>
<reference evidence="7 8" key="1">
    <citation type="submission" date="2020-04" db="EMBL/GenBank/DDBJ databases">
        <authorList>
            <person name="Hitch T.C.A."/>
            <person name="Wylensek D."/>
            <person name="Clavel T."/>
        </authorList>
    </citation>
    <scope>NUCLEOTIDE SEQUENCE [LARGE SCALE GENOMIC DNA]</scope>
    <source>
        <strain evidence="7 8">PG-130-P53-12</strain>
    </source>
</reference>
<evidence type="ECO:0000259" key="5">
    <source>
        <dbReference type="Pfam" id="PF00542"/>
    </source>
</evidence>
<evidence type="ECO:0000256" key="3">
    <source>
        <dbReference type="ARBA" id="ARBA00023274"/>
    </source>
</evidence>
<evidence type="ECO:0000256" key="4">
    <source>
        <dbReference type="HAMAP-Rule" id="MF_00368"/>
    </source>
</evidence>
<evidence type="ECO:0000313" key="8">
    <source>
        <dbReference type="Proteomes" id="UP000543804"/>
    </source>
</evidence>
<dbReference type="AlphaFoldDB" id="A0A848B521"/>
<dbReference type="HAMAP" id="MF_00368">
    <property type="entry name" value="Ribosomal_bL12"/>
    <property type="match status" value="1"/>
</dbReference>
<dbReference type="InterPro" id="IPR008932">
    <property type="entry name" value="Ribosomal_bL12_oligo"/>
</dbReference>
<dbReference type="FunFam" id="3.30.1390.10:FF:000001">
    <property type="entry name" value="50S ribosomal protein L7/L12"/>
    <property type="match status" value="1"/>
</dbReference>
<dbReference type="Pfam" id="PF16320">
    <property type="entry name" value="Ribosomal_L12_N"/>
    <property type="match status" value="1"/>
</dbReference>
<evidence type="ECO:0000256" key="2">
    <source>
        <dbReference type="ARBA" id="ARBA00022980"/>
    </source>
</evidence>
<dbReference type="Gene3D" id="3.30.1390.10">
    <property type="match status" value="1"/>
</dbReference>
<accession>A0A848B521</accession>
<organism evidence="7 8">
    <name type="scientific">Selenomonas bovis</name>
    <dbReference type="NCBI Taxonomy" id="416586"/>
    <lineage>
        <taxon>Bacteria</taxon>
        <taxon>Bacillati</taxon>
        <taxon>Bacillota</taxon>
        <taxon>Negativicutes</taxon>
        <taxon>Selenomonadales</taxon>
        <taxon>Selenomonadaceae</taxon>
        <taxon>Selenomonas</taxon>
    </lineage>
</organism>
<dbReference type="Proteomes" id="UP000543804">
    <property type="component" value="Unassembled WGS sequence"/>
</dbReference>
<feature type="domain" description="Large ribosomal subunit protein bL12 oligomerization" evidence="6">
    <location>
        <begin position="2"/>
        <end position="49"/>
    </location>
</feature>
<dbReference type="PANTHER" id="PTHR45987">
    <property type="entry name" value="39S RIBOSOMAL PROTEIN L12"/>
    <property type="match status" value="1"/>
</dbReference>